<feature type="domain" description="SGNH hydrolase-type esterase" evidence="4">
    <location>
        <begin position="45"/>
        <end position="257"/>
    </location>
</feature>
<keyword evidence="6" id="KW-1185">Reference proteome</keyword>
<feature type="disulfide bond" evidence="2">
    <location>
        <begin position="129"/>
        <end position="137"/>
    </location>
</feature>
<evidence type="ECO:0000256" key="2">
    <source>
        <dbReference type="PIRSR" id="PIRSR637460-2"/>
    </source>
</evidence>
<proteinExistence type="predicted"/>
<evidence type="ECO:0000256" key="3">
    <source>
        <dbReference type="SAM" id="SignalP"/>
    </source>
</evidence>
<dbReference type="GO" id="GO:0004806">
    <property type="term" value="F:triacylglycerol lipase activity"/>
    <property type="evidence" value="ECO:0007669"/>
    <property type="project" value="TreeGrafter"/>
</dbReference>
<dbReference type="RefSeq" id="WP_245949865.1">
    <property type="nucleotide sequence ID" value="NZ_PYAX01000004.1"/>
</dbReference>
<name>A0A2P8IC12_SACCR</name>
<feature type="signal peptide" evidence="3">
    <location>
        <begin position="1"/>
        <end position="37"/>
    </location>
</feature>
<dbReference type="PANTHER" id="PTHR37981:SF1">
    <property type="entry name" value="SGNH HYDROLASE-TYPE ESTERASE DOMAIN-CONTAINING PROTEIN"/>
    <property type="match status" value="1"/>
</dbReference>
<evidence type="ECO:0000256" key="1">
    <source>
        <dbReference type="PIRSR" id="PIRSR637460-1"/>
    </source>
</evidence>
<feature type="disulfide bond" evidence="2">
    <location>
        <begin position="64"/>
        <end position="89"/>
    </location>
</feature>
<dbReference type="Proteomes" id="UP000241118">
    <property type="component" value="Unassembled WGS sequence"/>
</dbReference>
<dbReference type="InterPro" id="IPR036514">
    <property type="entry name" value="SGNH_hydro_sf"/>
</dbReference>
<sequence>MIYFEEGLDVRGRLLRVVCAVLPAALAVMLTSTPARAAAAVDYVALGDSYSSGTGAPPYVSGSCFRSPRGYAQLWADTHEVSSFKYAACGGATTQSMTDQFASLDAGTDLVSITIGGNDVGFANTMITCVTGSDTSCVNAVNAGIEAARTTLPGRLDATYATIRDRAPNATVVVLGYPRLVEPNGTCMSATKRAALNRGADDLHTVISARAAAAGVRYVDARAHFAGHGACGRSPWINQFSLFRLAESFHPNATGYAQGYLPLLNSATT</sequence>
<dbReference type="Pfam" id="PF13472">
    <property type="entry name" value="Lipase_GDSL_2"/>
    <property type="match status" value="1"/>
</dbReference>
<protein>
    <submittedName>
        <fullName evidence="5">Lysophospholipase L1-like esterase</fullName>
    </submittedName>
</protein>
<comment type="caution">
    <text evidence="5">The sequence shown here is derived from an EMBL/GenBank/DDBJ whole genome shotgun (WGS) entry which is preliminary data.</text>
</comment>
<dbReference type="SUPFAM" id="SSF52266">
    <property type="entry name" value="SGNH hydrolase"/>
    <property type="match status" value="1"/>
</dbReference>
<evidence type="ECO:0000313" key="6">
    <source>
        <dbReference type="Proteomes" id="UP000241118"/>
    </source>
</evidence>
<feature type="active site" evidence="1">
    <location>
        <position position="250"/>
    </location>
</feature>
<feature type="disulfide bond" evidence="2">
    <location>
        <begin position="187"/>
        <end position="231"/>
    </location>
</feature>
<dbReference type="GO" id="GO:0019433">
    <property type="term" value="P:triglyceride catabolic process"/>
    <property type="evidence" value="ECO:0007669"/>
    <property type="project" value="TreeGrafter"/>
</dbReference>
<dbReference type="EMBL" id="PYAX01000004">
    <property type="protein sequence ID" value="PSL55990.1"/>
    <property type="molecule type" value="Genomic_DNA"/>
</dbReference>
<dbReference type="InterPro" id="IPR037460">
    <property type="entry name" value="SEST-like"/>
</dbReference>
<feature type="active site" description="Nucleophile" evidence="1">
    <location>
        <position position="49"/>
    </location>
</feature>
<dbReference type="AlphaFoldDB" id="A0A2P8IC12"/>
<gene>
    <name evidence="5" type="ORF">B0I31_104281</name>
</gene>
<dbReference type="CDD" id="cd01823">
    <property type="entry name" value="SEST_like"/>
    <property type="match status" value="1"/>
</dbReference>
<accession>A0A2P8IC12</accession>
<feature type="chain" id="PRO_5015162888" evidence="3">
    <location>
        <begin position="38"/>
        <end position="269"/>
    </location>
</feature>
<evidence type="ECO:0000313" key="5">
    <source>
        <dbReference type="EMBL" id="PSL55990.1"/>
    </source>
</evidence>
<dbReference type="PANTHER" id="PTHR37981">
    <property type="entry name" value="LIPASE 2"/>
    <property type="match status" value="1"/>
</dbReference>
<keyword evidence="2" id="KW-1015">Disulfide bond</keyword>
<organism evidence="5 6">
    <name type="scientific">Saccharothrix carnea</name>
    <dbReference type="NCBI Taxonomy" id="1280637"/>
    <lineage>
        <taxon>Bacteria</taxon>
        <taxon>Bacillati</taxon>
        <taxon>Actinomycetota</taxon>
        <taxon>Actinomycetes</taxon>
        <taxon>Pseudonocardiales</taxon>
        <taxon>Pseudonocardiaceae</taxon>
        <taxon>Saccharothrix</taxon>
    </lineage>
</organism>
<keyword evidence="3" id="KW-0732">Signal</keyword>
<evidence type="ECO:0000259" key="4">
    <source>
        <dbReference type="Pfam" id="PF13472"/>
    </source>
</evidence>
<dbReference type="InterPro" id="IPR013830">
    <property type="entry name" value="SGNH_hydro"/>
</dbReference>
<reference evidence="5 6" key="1">
    <citation type="submission" date="2018-03" db="EMBL/GenBank/DDBJ databases">
        <title>Genomic Encyclopedia of Type Strains, Phase III (KMG-III): the genomes of soil and plant-associated and newly described type strains.</title>
        <authorList>
            <person name="Whitman W."/>
        </authorList>
    </citation>
    <scope>NUCLEOTIDE SEQUENCE [LARGE SCALE GENOMIC DNA]</scope>
    <source>
        <strain evidence="5 6">CGMCC 4.7097</strain>
    </source>
</reference>
<dbReference type="Gene3D" id="3.40.50.1110">
    <property type="entry name" value="SGNH hydrolase"/>
    <property type="match status" value="1"/>
</dbReference>